<feature type="transmembrane region" description="Helical" evidence="1">
    <location>
        <begin position="24"/>
        <end position="45"/>
    </location>
</feature>
<evidence type="ECO:0000256" key="1">
    <source>
        <dbReference type="SAM" id="Phobius"/>
    </source>
</evidence>
<protein>
    <submittedName>
        <fullName evidence="2">Uncharacterized protein</fullName>
    </submittedName>
</protein>
<keyword evidence="3" id="KW-1185">Reference proteome</keyword>
<proteinExistence type="predicted"/>
<dbReference type="GeneID" id="34459307"/>
<gene>
    <name evidence="2" type="ORF">ASPGLDRAFT_191230</name>
</gene>
<sequence>MEDCVCALLTRALCTAAYGSNGSLSFLVAWFCDPIASVIMVRLYFRHMNNLP</sequence>
<evidence type="ECO:0000313" key="3">
    <source>
        <dbReference type="Proteomes" id="UP000184300"/>
    </source>
</evidence>
<accession>A0A1L9VYQ0</accession>
<evidence type="ECO:0000313" key="2">
    <source>
        <dbReference type="EMBL" id="OJJ89041.1"/>
    </source>
</evidence>
<reference evidence="3" key="1">
    <citation type="journal article" date="2017" name="Genome Biol.">
        <title>Comparative genomics reveals high biological diversity and specific adaptations in the industrially and medically important fungal genus Aspergillus.</title>
        <authorList>
            <person name="de Vries R.P."/>
            <person name="Riley R."/>
            <person name="Wiebenga A."/>
            <person name="Aguilar-Osorio G."/>
            <person name="Amillis S."/>
            <person name="Uchima C.A."/>
            <person name="Anderluh G."/>
            <person name="Asadollahi M."/>
            <person name="Askin M."/>
            <person name="Barry K."/>
            <person name="Battaglia E."/>
            <person name="Bayram O."/>
            <person name="Benocci T."/>
            <person name="Braus-Stromeyer S.A."/>
            <person name="Caldana C."/>
            <person name="Canovas D."/>
            <person name="Cerqueira G.C."/>
            <person name="Chen F."/>
            <person name="Chen W."/>
            <person name="Choi C."/>
            <person name="Clum A."/>
            <person name="Dos Santos R.A."/>
            <person name="Damasio A.R."/>
            <person name="Diallinas G."/>
            <person name="Emri T."/>
            <person name="Fekete E."/>
            <person name="Flipphi M."/>
            <person name="Freyberg S."/>
            <person name="Gallo A."/>
            <person name="Gournas C."/>
            <person name="Habgood R."/>
            <person name="Hainaut M."/>
            <person name="Harispe M.L."/>
            <person name="Henrissat B."/>
            <person name="Hilden K.S."/>
            <person name="Hope R."/>
            <person name="Hossain A."/>
            <person name="Karabika E."/>
            <person name="Karaffa L."/>
            <person name="Karanyi Z."/>
            <person name="Krasevec N."/>
            <person name="Kuo A."/>
            <person name="Kusch H."/>
            <person name="LaButti K."/>
            <person name="Lagendijk E.L."/>
            <person name="Lapidus A."/>
            <person name="Levasseur A."/>
            <person name="Lindquist E."/>
            <person name="Lipzen A."/>
            <person name="Logrieco A.F."/>
            <person name="MacCabe A."/>
            <person name="Maekelae M.R."/>
            <person name="Malavazi I."/>
            <person name="Melin P."/>
            <person name="Meyer V."/>
            <person name="Mielnichuk N."/>
            <person name="Miskei M."/>
            <person name="Molnar A.P."/>
            <person name="Mule G."/>
            <person name="Ngan C.Y."/>
            <person name="Orejas M."/>
            <person name="Orosz E."/>
            <person name="Ouedraogo J.P."/>
            <person name="Overkamp K.M."/>
            <person name="Park H.-S."/>
            <person name="Perrone G."/>
            <person name="Piumi F."/>
            <person name="Punt P.J."/>
            <person name="Ram A.F."/>
            <person name="Ramon A."/>
            <person name="Rauscher S."/>
            <person name="Record E."/>
            <person name="Riano-Pachon D.M."/>
            <person name="Robert V."/>
            <person name="Roehrig J."/>
            <person name="Ruller R."/>
            <person name="Salamov A."/>
            <person name="Salih N.S."/>
            <person name="Samson R.A."/>
            <person name="Sandor E."/>
            <person name="Sanguinetti M."/>
            <person name="Schuetze T."/>
            <person name="Sepcic K."/>
            <person name="Shelest E."/>
            <person name="Sherlock G."/>
            <person name="Sophianopoulou V."/>
            <person name="Squina F.M."/>
            <person name="Sun H."/>
            <person name="Susca A."/>
            <person name="Todd R.B."/>
            <person name="Tsang A."/>
            <person name="Unkles S.E."/>
            <person name="van de Wiele N."/>
            <person name="van Rossen-Uffink D."/>
            <person name="Oliveira J.V."/>
            <person name="Vesth T.C."/>
            <person name="Visser J."/>
            <person name="Yu J.-H."/>
            <person name="Zhou M."/>
            <person name="Andersen M.R."/>
            <person name="Archer D.B."/>
            <person name="Baker S.E."/>
            <person name="Benoit I."/>
            <person name="Brakhage A.A."/>
            <person name="Braus G.H."/>
            <person name="Fischer R."/>
            <person name="Frisvad J.C."/>
            <person name="Goldman G.H."/>
            <person name="Houbraken J."/>
            <person name="Oakley B."/>
            <person name="Pocsi I."/>
            <person name="Scazzocchio C."/>
            <person name="Seiboth B."/>
            <person name="vanKuyk P.A."/>
            <person name="Wortman J."/>
            <person name="Dyer P.S."/>
            <person name="Grigoriev I.V."/>
        </authorList>
    </citation>
    <scope>NUCLEOTIDE SEQUENCE [LARGE SCALE GENOMIC DNA]</scope>
    <source>
        <strain evidence="3">CBS 516.65</strain>
    </source>
</reference>
<keyword evidence="1" id="KW-0472">Membrane</keyword>
<dbReference type="AlphaFoldDB" id="A0A1L9VYQ0"/>
<dbReference type="VEuPathDB" id="FungiDB:ASPGLDRAFT_191230"/>
<keyword evidence="1" id="KW-0812">Transmembrane</keyword>
<dbReference type="Proteomes" id="UP000184300">
    <property type="component" value="Unassembled WGS sequence"/>
</dbReference>
<organism evidence="2 3">
    <name type="scientific">Aspergillus glaucus CBS 516.65</name>
    <dbReference type="NCBI Taxonomy" id="1160497"/>
    <lineage>
        <taxon>Eukaryota</taxon>
        <taxon>Fungi</taxon>
        <taxon>Dikarya</taxon>
        <taxon>Ascomycota</taxon>
        <taxon>Pezizomycotina</taxon>
        <taxon>Eurotiomycetes</taxon>
        <taxon>Eurotiomycetidae</taxon>
        <taxon>Eurotiales</taxon>
        <taxon>Aspergillaceae</taxon>
        <taxon>Aspergillus</taxon>
        <taxon>Aspergillus subgen. Aspergillus</taxon>
    </lineage>
</organism>
<dbReference type="EMBL" id="KV878888">
    <property type="protein sequence ID" value="OJJ89041.1"/>
    <property type="molecule type" value="Genomic_DNA"/>
</dbReference>
<dbReference type="RefSeq" id="XP_022405703.1">
    <property type="nucleotide sequence ID" value="XM_022543046.1"/>
</dbReference>
<keyword evidence="1" id="KW-1133">Transmembrane helix</keyword>
<name>A0A1L9VYQ0_ASPGL</name>